<accession>A0AAV9XPR8</accession>
<sequence>MDNPPPPGFDEPNQVLLRGPAPIANSSSLDTDAPPPAAEPSSTKPAYIDTTSGAQSSSAKDQSPSSPPPPPLQKRRTSSFEYKEDGPSQYDTLKLTSKGDKPLSPVFLDLLRAKIREAERQLHFALLSTSTRDRHDASKRCSCALAELDYVRSRVYLPPPIQLLKTRILRSTALTSLYLHGGVEGTSGDRVLDAKKAESLIQRAFQVLGELIDWERVKKQGAAVEMLEEFLPMCYFNEQHPPPNTAAAALDSKEEGEQGTVDFAETMALWYQMMTDHARITLSKAQFKQSTYSRKEIKLENYAKAAKMFAVGLEGLKEVYEGLDHTDSEYLDYKKSGDEGLQQVIDIVVREWKQDELVEIVESTSKIDCEDIKIRIVKARLRASEREVEEKKRQQQEIDDGLGPPKTPALDDNEDGEGSPVKDKGKGKARAEDGDRIVTPISPKPISAKDKGKGKAVILNNEDEEGRGLPSYSDAQAQRTKEDEWVIVEPKN</sequence>
<feature type="compositionally biased region" description="Polar residues" evidence="1">
    <location>
        <begin position="40"/>
        <end position="55"/>
    </location>
</feature>
<feature type="region of interest" description="Disordered" evidence="1">
    <location>
        <begin position="1"/>
        <end position="97"/>
    </location>
</feature>
<feature type="compositionally biased region" description="Basic and acidic residues" evidence="1">
    <location>
        <begin position="385"/>
        <end position="396"/>
    </location>
</feature>
<keyword evidence="3" id="KW-1185">Reference proteome</keyword>
<dbReference type="Proteomes" id="UP001365542">
    <property type="component" value="Unassembled WGS sequence"/>
</dbReference>
<dbReference type="EMBL" id="JAVHJO010000001">
    <property type="protein sequence ID" value="KAK6544100.1"/>
    <property type="molecule type" value="Genomic_DNA"/>
</dbReference>
<comment type="caution">
    <text evidence="2">The sequence shown here is derived from an EMBL/GenBank/DDBJ whole genome shotgun (WGS) entry which is preliminary data.</text>
</comment>
<reference evidence="2 3" key="1">
    <citation type="submission" date="2019-10" db="EMBL/GenBank/DDBJ databases">
        <authorList>
            <person name="Palmer J.M."/>
        </authorList>
    </citation>
    <scope>NUCLEOTIDE SEQUENCE [LARGE SCALE GENOMIC DNA]</scope>
    <source>
        <strain evidence="2 3">TWF694</strain>
    </source>
</reference>
<organism evidence="2 3">
    <name type="scientific">Orbilia ellipsospora</name>
    <dbReference type="NCBI Taxonomy" id="2528407"/>
    <lineage>
        <taxon>Eukaryota</taxon>
        <taxon>Fungi</taxon>
        <taxon>Dikarya</taxon>
        <taxon>Ascomycota</taxon>
        <taxon>Pezizomycotina</taxon>
        <taxon>Orbiliomycetes</taxon>
        <taxon>Orbiliales</taxon>
        <taxon>Orbiliaceae</taxon>
        <taxon>Orbilia</taxon>
    </lineage>
</organism>
<name>A0AAV9XPR8_9PEZI</name>
<dbReference type="AlphaFoldDB" id="A0AAV9XPR8"/>
<evidence type="ECO:0000313" key="3">
    <source>
        <dbReference type="Proteomes" id="UP001365542"/>
    </source>
</evidence>
<proteinExistence type="predicted"/>
<feature type="region of interest" description="Disordered" evidence="1">
    <location>
        <begin position="385"/>
        <end position="483"/>
    </location>
</feature>
<protein>
    <submittedName>
        <fullName evidence="2">Uncharacterized protein</fullName>
    </submittedName>
</protein>
<gene>
    <name evidence="2" type="ORF">TWF694_000811</name>
</gene>
<evidence type="ECO:0000313" key="2">
    <source>
        <dbReference type="EMBL" id="KAK6544100.1"/>
    </source>
</evidence>
<feature type="compositionally biased region" description="Basic and acidic residues" evidence="1">
    <location>
        <begin position="420"/>
        <end position="436"/>
    </location>
</feature>
<evidence type="ECO:0000256" key="1">
    <source>
        <dbReference type="SAM" id="MobiDB-lite"/>
    </source>
</evidence>